<protein>
    <recommendedName>
        <fullName evidence="4">non-specific protein-tyrosine kinase</fullName>
        <ecNumber evidence="4">2.7.10.2</ecNumber>
    </recommendedName>
</protein>
<dbReference type="GO" id="GO:0004713">
    <property type="term" value="F:protein tyrosine kinase activity"/>
    <property type="evidence" value="ECO:0007669"/>
    <property type="project" value="TreeGrafter"/>
</dbReference>
<dbReference type="KEGG" id="bot:CIT37_36245"/>
<evidence type="ECO:0000313" key="16">
    <source>
        <dbReference type="EMBL" id="AWL96962.1"/>
    </source>
</evidence>
<comment type="catalytic activity">
    <reaction evidence="15">
        <text>L-tyrosyl-[protein] + ATP = O-phospho-L-tyrosyl-[protein] + ADP + H(+)</text>
        <dbReference type="Rhea" id="RHEA:10596"/>
        <dbReference type="Rhea" id="RHEA-COMP:10136"/>
        <dbReference type="Rhea" id="RHEA-COMP:20101"/>
        <dbReference type="ChEBI" id="CHEBI:15378"/>
        <dbReference type="ChEBI" id="CHEBI:30616"/>
        <dbReference type="ChEBI" id="CHEBI:46858"/>
        <dbReference type="ChEBI" id="CHEBI:61978"/>
        <dbReference type="ChEBI" id="CHEBI:456216"/>
        <dbReference type="EC" id="2.7.10.2"/>
    </reaction>
</comment>
<dbReference type="CDD" id="cd05387">
    <property type="entry name" value="BY-kinase"/>
    <property type="match status" value="1"/>
</dbReference>
<keyword evidence="13" id="KW-0472">Membrane</keyword>
<keyword evidence="9" id="KW-0547">Nucleotide-binding</keyword>
<evidence type="ECO:0000256" key="4">
    <source>
        <dbReference type="ARBA" id="ARBA00011903"/>
    </source>
</evidence>
<dbReference type="Proteomes" id="UP000215703">
    <property type="component" value="Chromosome"/>
</dbReference>
<evidence type="ECO:0000256" key="3">
    <source>
        <dbReference type="ARBA" id="ARBA00008883"/>
    </source>
</evidence>
<dbReference type="GO" id="GO:0005886">
    <property type="term" value="C:plasma membrane"/>
    <property type="evidence" value="ECO:0007669"/>
    <property type="project" value="UniProtKB-SubCell"/>
</dbReference>
<dbReference type="AlphaFoldDB" id="A0A2U8PGQ4"/>
<evidence type="ECO:0000256" key="15">
    <source>
        <dbReference type="ARBA" id="ARBA00051245"/>
    </source>
</evidence>
<keyword evidence="5" id="KW-1003">Cell membrane</keyword>
<dbReference type="InterPro" id="IPR003856">
    <property type="entry name" value="LPS_length_determ_N"/>
</dbReference>
<name>A0A2U8PGQ4_9BRAD</name>
<reference evidence="16 17" key="2">
    <citation type="journal article" date="2017" name="Syst. Appl. Microbiol.">
        <title>Soybeans inoculated with root zone soils of Canadian native legumes harbour diverse and novel Bradyrhizobium spp. that possess agricultural potential.</title>
        <authorList>
            <person name="Bromfield E.S.P."/>
            <person name="Cloutier S."/>
            <person name="Tambong J.T."/>
            <person name="Tran Thi T.V."/>
        </authorList>
    </citation>
    <scope>NUCLEOTIDE SEQUENCE [LARGE SCALE GENOMIC DNA]</scope>
    <source>
        <strain evidence="16 17">OO99</strain>
    </source>
</reference>
<dbReference type="GeneID" id="92968114"/>
<dbReference type="EMBL" id="CP029425">
    <property type="protein sequence ID" value="AWL96962.1"/>
    <property type="molecule type" value="Genomic_DNA"/>
</dbReference>
<reference evidence="16 17" key="1">
    <citation type="journal article" date="2014" name="Int. J. Syst. Evol. Microbiol.">
        <title>Bradyrhizobium ottawaense sp. nov., a symbiotic nitrogen fixing bacterium from root nodules of soybeans in Canada.</title>
        <authorList>
            <person name="Yu X."/>
            <person name="Cloutier S."/>
            <person name="Tambong J.T."/>
            <person name="Bromfield E.S."/>
        </authorList>
    </citation>
    <scope>NUCLEOTIDE SEQUENCE [LARGE SCALE GENOMIC DNA]</scope>
    <source>
        <strain evidence="16 17">OO99</strain>
    </source>
</reference>
<evidence type="ECO:0000256" key="2">
    <source>
        <dbReference type="ARBA" id="ARBA00007316"/>
    </source>
</evidence>
<dbReference type="InterPro" id="IPR025669">
    <property type="entry name" value="AAA_dom"/>
</dbReference>
<evidence type="ECO:0000256" key="9">
    <source>
        <dbReference type="ARBA" id="ARBA00022741"/>
    </source>
</evidence>
<evidence type="ECO:0000256" key="6">
    <source>
        <dbReference type="ARBA" id="ARBA00022519"/>
    </source>
</evidence>
<dbReference type="Gene3D" id="3.40.50.300">
    <property type="entry name" value="P-loop containing nucleotide triphosphate hydrolases"/>
    <property type="match status" value="1"/>
</dbReference>
<dbReference type="Pfam" id="PF02706">
    <property type="entry name" value="Wzz"/>
    <property type="match status" value="1"/>
</dbReference>
<evidence type="ECO:0000256" key="10">
    <source>
        <dbReference type="ARBA" id="ARBA00022777"/>
    </source>
</evidence>
<dbReference type="PANTHER" id="PTHR32309:SF13">
    <property type="entry name" value="FERRIC ENTEROBACTIN TRANSPORT PROTEIN FEPE"/>
    <property type="match status" value="1"/>
</dbReference>
<evidence type="ECO:0000256" key="14">
    <source>
        <dbReference type="ARBA" id="ARBA00023137"/>
    </source>
</evidence>
<keyword evidence="14" id="KW-0829">Tyrosine-protein kinase</keyword>
<keyword evidence="8" id="KW-0812">Transmembrane</keyword>
<dbReference type="InterPro" id="IPR027417">
    <property type="entry name" value="P-loop_NTPase"/>
</dbReference>
<evidence type="ECO:0000256" key="11">
    <source>
        <dbReference type="ARBA" id="ARBA00022840"/>
    </source>
</evidence>
<evidence type="ECO:0000256" key="1">
    <source>
        <dbReference type="ARBA" id="ARBA00004429"/>
    </source>
</evidence>
<evidence type="ECO:0000256" key="5">
    <source>
        <dbReference type="ARBA" id="ARBA00022475"/>
    </source>
</evidence>
<comment type="similarity">
    <text evidence="2">Belongs to the CpsD/CapB family.</text>
</comment>
<evidence type="ECO:0000256" key="13">
    <source>
        <dbReference type="ARBA" id="ARBA00023136"/>
    </source>
</evidence>
<keyword evidence="12" id="KW-1133">Transmembrane helix</keyword>
<dbReference type="PANTHER" id="PTHR32309">
    <property type="entry name" value="TYROSINE-PROTEIN KINASE"/>
    <property type="match status" value="1"/>
</dbReference>
<dbReference type="InterPro" id="IPR050445">
    <property type="entry name" value="Bact_polysacc_biosynth/exp"/>
</dbReference>
<evidence type="ECO:0000256" key="12">
    <source>
        <dbReference type="ARBA" id="ARBA00022989"/>
    </source>
</evidence>
<comment type="subcellular location">
    <subcellularLocation>
        <location evidence="1">Cell inner membrane</location>
        <topology evidence="1">Multi-pass membrane protein</topology>
    </subcellularLocation>
</comment>
<keyword evidence="10 16" id="KW-0418">Kinase</keyword>
<evidence type="ECO:0000256" key="7">
    <source>
        <dbReference type="ARBA" id="ARBA00022679"/>
    </source>
</evidence>
<dbReference type="SUPFAM" id="SSF52540">
    <property type="entry name" value="P-loop containing nucleoside triphosphate hydrolases"/>
    <property type="match status" value="1"/>
</dbReference>
<sequence length="777" mass="85724">MLQTNTLQTDGARLPSSMPMQADRQDAAGIGELIKLALVFIRRQYLVIIFTTVLAGAASLIYLRLVSPAYTAQVQVLFENPRAQFLQKQSLLSEPIVDVTQIETQLQIIKSQATAAAVIKQLKLGDHPDFKESRSLQSWLLSWLRRWRSNASEAAQSAAPEQLSEAAIASFLDRLSAGRVGYSHVIEVNFTSSDPALAAEIANAIAKAYINDQLDAKFEASRTATNWLRERLRNLGEEALTAERAVDAYKSQNNIVSPGGKPIDEQQITELNTRLATARAQSSEAAAKLSRYETLLGTDPAKPSAISNLDAIGSDAMNSPIITSLRQQYLELSRREAELSARVGRDHLAVVNVRNRLREFRVSILDEVRRLSEISRSEAELAKQRQQEIEKRLSVAIAQSRLTNSAELTIRDLESRAKSLRALYDTFLQQYMGSTQQETFPISETRVIFPASAAQTKSKPKTKVVLSFGLLGGLALGLLLGFVRDVMDRVFRTSSQLEAALELPCLSLVPILNLPKPQRPSARLQQTQEDSSQRILSTAPDIHRAVVGMPLSRYTEAIRAIKIAIDHSPAKTPNQVIGLTSALPNEGKTTIAASVAQLIGHSGKKVIIVDCDLRNPSLSARLVPKAVDGIIEVMNGDRPLEEVVWRDPRTNLAVLPAVQRGPVLHSSELLSDSAICKLFDRLRQSYDYVIVDLPPLSPLVDVRVTAPLIDCYVLVVEWGRTKIEVVQHALHTAPTISDSLIGAVLNKTDIKAMARYDTHRSDYYDDSHYVRYGLSSS</sequence>
<keyword evidence="6" id="KW-0997">Cell inner membrane</keyword>
<evidence type="ECO:0000256" key="8">
    <source>
        <dbReference type="ARBA" id="ARBA00022692"/>
    </source>
</evidence>
<proteinExistence type="inferred from homology"/>
<dbReference type="EC" id="2.7.10.2" evidence="4"/>
<dbReference type="InterPro" id="IPR005702">
    <property type="entry name" value="Wzc-like_C"/>
</dbReference>
<gene>
    <name evidence="16" type="ORF">CIT37_36245</name>
</gene>
<dbReference type="RefSeq" id="WP_095426577.1">
    <property type="nucleotide sequence ID" value="NZ_CP029425.2"/>
</dbReference>
<evidence type="ECO:0000313" key="17">
    <source>
        <dbReference type="Proteomes" id="UP000215703"/>
    </source>
</evidence>
<accession>A0A2U8PGQ4</accession>
<organism evidence="16 17">
    <name type="scientific">Bradyrhizobium ottawaense</name>
    <dbReference type="NCBI Taxonomy" id="931866"/>
    <lineage>
        <taxon>Bacteria</taxon>
        <taxon>Pseudomonadati</taxon>
        <taxon>Pseudomonadota</taxon>
        <taxon>Alphaproteobacteria</taxon>
        <taxon>Hyphomicrobiales</taxon>
        <taxon>Nitrobacteraceae</taxon>
        <taxon>Bradyrhizobium</taxon>
    </lineage>
</organism>
<comment type="similarity">
    <text evidence="3">Belongs to the etk/wzc family.</text>
</comment>
<keyword evidence="7" id="KW-0808">Transferase</keyword>
<dbReference type="Pfam" id="PF13614">
    <property type="entry name" value="AAA_31"/>
    <property type="match status" value="1"/>
</dbReference>
<keyword evidence="11" id="KW-0067">ATP-binding</keyword>